<dbReference type="EMBL" id="AAXD02000018">
    <property type="protein sequence ID" value="EDN83886.1"/>
    <property type="molecule type" value="Genomic_DNA"/>
</dbReference>
<gene>
    <name evidence="1" type="ORF">BIFADO_00815</name>
</gene>
<name>A7A4Q2_BIFAD</name>
<reference evidence="1 2" key="1">
    <citation type="submission" date="2007-04" db="EMBL/GenBank/DDBJ databases">
        <authorList>
            <person name="Fulton L."/>
            <person name="Clifton S."/>
            <person name="Fulton B."/>
            <person name="Xu J."/>
            <person name="Minx P."/>
            <person name="Pepin K.H."/>
            <person name="Johnson M."/>
            <person name="Thiruvilangam P."/>
            <person name="Bhonagiri V."/>
            <person name="Nash W.E."/>
            <person name="Mardis E.R."/>
            <person name="Wilson R.K."/>
        </authorList>
    </citation>
    <scope>NUCLEOTIDE SEQUENCE [LARGE SCALE GENOMIC DNA]</scope>
    <source>
        <strain evidence="1 2">L2-32</strain>
    </source>
</reference>
<proteinExistence type="predicted"/>
<evidence type="ECO:0000313" key="1">
    <source>
        <dbReference type="EMBL" id="EDN83886.1"/>
    </source>
</evidence>
<dbReference type="PROSITE" id="PS51257">
    <property type="entry name" value="PROKAR_LIPOPROTEIN"/>
    <property type="match status" value="1"/>
</dbReference>
<dbReference type="HOGENOM" id="CLU_2950989_0_0_11"/>
<comment type="caution">
    <text evidence="1">The sequence shown here is derived from an EMBL/GenBank/DDBJ whole genome shotgun (WGS) entry which is preliminary data.</text>
</comment>
<protein>
    <submittedName>
        <fullName evidence="1">Uncharacterized protein</fullName>
    </submittedName>
</protein>
<reference evidence="1 2" key="2">
    <citation type="submission" date="2007-05" db="EMBL/GenBank/DDBJ databases">
        <title>Draft genome sequence of Bifidobacterium adolescentis (L2-32).</title>
        <authorList>
            <person name="Sudarsanam P."/>
            <person name="Ley R."/>
            <person name="Guruge J."/>
            <person name="Turnbaugh P.J."/>
            <person name="Mahowald M."/>
            <person name="Liep D."/>
            <person name="Gordon J."/>
        </authorList>
    </citation>
    <scope>NUCLEOTIDE SEQUENCE [LARGE SCALE GENOMIC DNA]</scope>
    <source>
        <strain evidence="1 2">L2-32</strain>
    </source>
</reference>
<dbReference type="Proteomes" id="UP000003773">
    <property type="component" value="Unassembled WGS sequence"/>
</dbReference>
<organism evidence="1 2">
    <name type="scientific">Bifidobacterium adolescentis L2-32</name>
    <dbReference type="NCBI Taxonomy" id="411481"/>
    <lineage>
        <taxon>Bacteria</taxon>
        <taxon>Bacillati</taxon>
        <taxon>Actinomycetota</taxon>
        <taxon>Actinomycetes</taxon>
        <taxon>Bifidobacteriales</taxon>
        <taxon>Bifidobacteriaceae</taxon>
        <taxon>Bifidobacterium</taxon>
    </lineage>
</organism>
<accession>A7A4Q2</accession>
<evidence type="ECO:0000313" key="2">
    <source>
        <dbReference type="Proteomes" id="UP000003773"/>
    </source>
</evidence>
<dbReference type="AlphaFoldDB" id="A7A4Q2"/>
<sequence>MNKLSVESGHGAHPLGLWLIAACHSRGHWYPLNRILRFNARRALSTFVIERANRHNVFL</sequence>